<dbReference type="Gene3D" id="2.40.50.140">
    <property type="entry name" value="Nucleic acid-binding proteins"/>
    <property type="match status" value="1"/>
</dbReference>
<dbReference type="AlphaFoldDB" id="A0A0E0KXN6"/>
<accession>A0A0E0KXN6</accession>
<organism evidence="1">
    <name type="scientific">Oryza punctata</name>
    <name type="common">Red rice</name>
    <dbReference type="NCBI Taxonomy" id="4537"/>
    <lineage>
        <taxon>Eukaryota</taxon>
        <taxon>Viridiplantae</taxon>
        <taxon>Streptophyta</taxon>
        <taxon>Embryophyta</taxon>
        <taxon>Tracheophyta</taxon>
        <taxon>Spermatophyta</taxon>
        <taxon>Magnoliopsida</taxon>
        <taxon>Liliopsida</taxon>
        <taxon>Poales</taxon>
        <taxon>Poaceae</taxon>
        <taxon>BOP clade</taxon>
        <taxon>Oryzoideae</taxon>
        <taxon>Oryzeae</taxon>
        <taxon>Oryzinae</taxon>
        <taxon>Oryza</taxon>
    </lineage>
</organism>
<evidence type="ECO:0000313" key="1">
    <source>
        <dbReference type="EnsemblPlants" id="OPUNC05G00730.1"/>
    </source>
</evidence>
<protein>
    <submittedName>
        <fullName evidence="1">Uncharacterized protein</fullName>
    </submittedName>
</protein>
<name>A0A0E0KXN6_ORYPU</name>
<proteinExistence type="predicted"/>
<reference evidence="1" key="1">
    <citation type="submission" date="2015-04" db="UniProtKB">
        <authorList>
            <consortium name="EnsemblPlants"/>
        </authorList>
    </citation>
    <scope>IDENTIFICATION</scope>
</reference>
<dbReference type="EnsemblPlants" id="OPUNC05G00730.1">
    <property type="protein sequence ID" value="OPUNC05G00730.1"/>
    <property type="gene ID" value="OPUNC05G00730"/>
</dbReference>
<evidence type="ECO:0000313" key="2">
    <source>
        <dbReference type="Proteomes" id="UP000026962"/>
    </source>
</evidence>
<dbReference type="Gramene" id="OPUNC05G00730.1">
    <property type="protein sequence ID" value="OPUNC05G00730.1"/>
    <property type="gene ID" value="OPUNC05G00730"/>
</dbReference>
<dbReference type="STRING" id="4537.A0A0E0KXN6"/>
<dbReference type="Proteomes" id="UP000026962">
    <property type="component" value="Chromosome 5"/>
</dbReference>
<keyword evidence="2" id="KW-1185">Reference proteome</keyword>
<dbReference type="InterPro" id="IPR012340">
    <property type="entry name" value="NA-bd_OB-fold"/>
</dbReference>
<dbReference type="HOGENOM" id="CLU_2945769_0_0_1"/>
<reference evidence="1" key="2">
    <citation type="submission" date="2018-05" db="EMBL/GenBank/DDBJ databases">
        <title>OpunRS2 (Oryza punctata Reference Sequence Version 2).</title>
        <authorList>
            <person name="Zhang J."/>
            <person name="Kudrna D."/>
            <person name="Lee S."/>
            <person name="Talag J."/>
            <person name="Welchert J."/>
            <person name="Wing R.A."/>
        </authorList>
    </citation>
    <scope>NUCLEOTIDE SEQUENCE [LARGE SCALE GENOMIC DNA]</scope>
</reference>
<sequence>MAHLVKVCAIRVLDYLCIDSVINTSLTPIAALSPYKGIWTIKARVTAKSGLQHWSNDRVT</sequence>